<reference evidence="2" key="1">
    <citation type="submission" date="2019-09" db="EMBL/GenBank/DDBJ databases">
        <title>Characterisation of the sponge microbiome using genome-centric metagenomics.</title>
        <authorList>
            <person name="Engelberts J.P."/>
            <person name="Robbins S.J."/>
            <person name="De Goeij J.M."/>
            <person name="Aranda M."/>
            <person name="Bell S.C."/>
            <person name="Webster N.S."/>
        </authorList>
    </citation>
    <scope>NUCLEOTIDE SEQUENCE</scope>
    <source>
        <strain evidence="2">SB0675_bin_29</strain>
    </source>
</reference>
<sequence length="200" mass="22140">MPYAICNELFEDWPLEKTAAFVADLGYQGLELAPFTLCNLVTDLSPADRLRIRRTVEGAGLSVVGLHWLLAQTEGFQLNDSDPYVRARTAQYLLDLIDCCAELGGEVLIFGSPQQRDVPPGRSHDQAWQTTAEIMHACGVRALEQGVLFCVEPLSTNETNFIVNVDEAADLVRQVDHPGLQMMVDTKAMSNDPRPIPEQI</sequence>
<dbReference type="AlphaFoldDB" id="A0A6B1G2Z8"/>
<dbReference type="PANTHER" id="PTHR12110:SF21">
    <property type="entry name" value="XYLOSE ISOMERASE-LIKE TIM BARREL DOMAIN-CONTAINING PROTEIN"/>
    <property type="match status" value="1"/>
</dbReference>
<dbReference type="InterPro" id="IPR013022">
    <property type="entry name" value="Xyl_isomerase-like_TIM-brl"/>
</dbReference>
<dbReference type="InterPro" id="IPR036237">
    <property type="entry name" value="Xyl_isomerase-like_sf"/>
</dbReference>
<accession>A0A6B1G2Z8</accession>
<dbReference type="SUPFAM" id="SSF51658">
    <property type="entry name" value="Xylose isomerase-like"/>
    <property type="match status" value="1"/>
</dbReference>
<proteinExistence type="predicted"/>
<dbReference type="Pfam" id="PF01261">
    <property type="entry name" value="AP_endonuc_2"/>
    <property type="match status" value="1"/>
</dbReference>
<keyword evidence="2" id="KW-0413">Isomerase</keyword>
<name>A0A6B1G2Z8_9CHLR</name>
<feature type="domain" description="Xylose isomerase-like TIM barrel" evidence="1">
    <location>
        <begin position="20"/>
        <end position="190"/>
    </location>
</feature>
<feature type="non-terminal residue" evidence="2">
    <location>
        <position position="200"/>
    </location>
</feature>
<dbReference type="PANTHER" id="PTHR12110">
    <property type="entry name" value="HYDROXYPYRUVATE ISOMERASE"/>
    <property type="match status" value="1"/>
</dbReference>
<organism evidence="2">
    <name type="scientific">Caldilineaceae bacterium SB0675_bin_29</name>
    <dbReference type="NCBI Taxonomy" id="2605266"/>
    <lineage>
        <taxon>Bacteria</taxon>
        <taxon>Bacillati</taxon>
        <taxon>Chloroflexota</taxon>
        <taxon>Caldilineae</taxon>
        <taxon>Caldilineales</taxon>
        <taxon>Caldilineaceae</taxon>
    </lineage>
</organism>
<protein>
    <submittedName>
        <fullName evidence="2">Sugar phosphate isomerase/epimerase</fullName>
    </submittedName>
</protein>
<evidence type="ECO:0000313" key="2">
    <source>
        <dbReference type="EMBL" id="MYH62451.1"/>
    </source>
</evidence>
<gene>
    <name evidence="2" type="ORF">F4148_12075</name>
</gene>
<dbReference type="Gene3D" id="3.20.20.150">
    <property type="entry name" value="Divalent-metal-dependent TIM barrel enzymes"/>
    <property type="match status" value="1"/>
</dbReference>
<comment type="caution">
    <text evidence="2">The sequence shown here is derived from an EMBL/GenBank/DDBJ whole genome shotgun (WGS) entry which is preliminary data.</text>
</comment>
<dbReference type="InterPro" id="IPR050312">
    <property type="entry name" value="IolE/XylAMocC-like"/>
</dbReference>
<dbReference type="EMBL" id="VYDA01000434">
    <property type="protein sequence ID" value="MYH62451.1"/>
    <property type="molecule type" value="Genomic_DNA"/>
</dbReference>
<dbReference type="GO" id="GO:0016853">
    <property type="term" value="F:isomerase activity"/>
    <property type="evidence" value="ECO:0007669"/>
    <property type="project" value="UniProtKB-KW"/>
</dbReference>
<evidence type="ECO:0000259" key="1">
    <source>
        <dbReference type="Pfam" id="PF01261"/>
    </source>
</evidence>